<keyword evidence="10 15" id="KW-0234">DNA repair</keyword>
<dbReference type="PROSITE" id="PS51192">
    <property type="entry name" value="HELICASE_ATP_BIND_1"/>
    <property type="match status" value="1"/>
</dbReference>
<evidence type="ECO:0000256" key="10">
    <source>
        <dbReference type="ARBA" id="ARBA00023204"/>
    </source>
</evidence>
<dbReference type="CDD" id="cd17992">
    <property type="entry name" value="DEXHc_RecG"/>
    <property type="match status" value="1"/>
</dbReference>
<dbReference type="PANTHER" id="PTHR47964:SF1">
    <property type="entry name" value="ATP-DEPENDENT DNA HELICASE HOMOLOG RECG, CHLOROPLASTIC"/>
    <property type="match status" value="1"/>
</dbReference>
<dbReference type="PATRIC" id="fig|755178.3.peg.1532"/>
<comment type="catalytic activity">
    <reaction evidence="12 15">
        <text>Couples ATP hydrolysis with the unwinding of duplex DNA by translocating in the 3'-5' direction.</text>
        <dbReference type="EC" id="5.6.2.4"/>
    </reaction>
</comment>
<dbReference type="PANTHER" id="PTHR47964">
    <property type="entry name" value="ATP-DEPENDENT DNA HELICASE HOMOLOG RECG, CHLOROPLASTIC"/>
    <property type="match status" value="1"/>
</dbReference>
<evidence type="ECO:0000256" key="4">
    <source>
        <dbReference type="ARBA" id="ARBA00022763"/>
    </source>
</evidence>
<dbReference type="InterPro" id="IPR027417">
    <property type="entry name" value="P-loop_NTPase"/>
</dbReference>
<comment type="similarity">
    <text evidence="1 15">Belongs to the helicase family. RecG subfamily.</text>
</comment>
<evidence type="ECO:0000313" key="19">
    <source>
        <dbReference type="Proteomes" id="UP000010480"/>
    </source>
</evidence>
<comment type="catalytic activity">
    <reaction evidence="14 15">
        <text>ATP + H2O = ADP + phosphate + H(+)</text>
        <dbReference type="Rhea" id="RHEA:13065"/>
        <dbReference type="ChEBI" id="CHEBI:15377"/>
        <dbReference type="ChEBI" id="CHEBI:15378"/>
        <dbReference type="ChEBI" id="CHEBI:30616"/>
        <dbReference type="ChEBI" id="CHEBI:43474"/>
        <dbReference type="ChEBI" id="CHEBI:456216"/>
        <dbReference type="EC" id="5.6.2.4"/>
    </reaction>
</comment>
<evidence type="ECO:0000256" key="11">
    <source>
        <dbReference type="ARBA" id="ARBA00023235"/>
    </source>
</evidence>
<dbReference type="eggNOG" id="COG1200">
    <property type="taxonomic scope" value="Bacteria"/>
</dbReference>
<dbReference type="SMART" id="SM00490">
    <property type="entry name" value="HELICc"/>
    <property type="match status" value="1"/>
</dbReference>
<dbReference type="NCBIfam" id="NF008170">
    <property type="entry name" value="PRK10917.2-4"/>
    <property type="match status" value="1"/>
</dbReference>
<evidence type="ECO:0000256" key="3">
    <source>
        <dbReference type="ARBA" id="ARBA00022741"/>
    </source>
</evidence>
<evidence type="ECO:0000256" key="8">
    <source>
        <dbReference type="ARBA" id="ARBA00023125"/>
    </source>
</evidence>
<dbReference type="InterPro" id="IPR001650">
    <property type="entry name" value="Helicase_C-like"/>
</dbReference>
<dbReference type="NCBIfam" id="NF008165">
    <property type="entry name" value="PRK10917.1-3"/>
    <property type="match status" value="1"/>
</dbReference>
<dbReference type="InterPro" id="IPR047112">
    <property type="entry name" value="RecG/Mfd"/>
</dbReference>
<dbReference type="EC" id="5.6.2.4" evidence="13 15"/>
<evidence type="ECO:0000256" key="14">
    <source>
        <dbReference type="ARBA" id="ARBA00048988"/>
    </source>
</evidence>
<keyword evidence="8" id="KW-0238">DNA-binding</keyword>
<dbReference type="NCBIfam" id="NF008168">
    <property type="entry name" value="PRK10917.2-2"/>
    <property type="match status" value="1"/>
</dbReference>
<name>K9Z2W8_CYAAP</name>
<dbReference type="AlphaFoldDB" id="K9Z2W8"/>
<dbReference type="GO" id="GO:0003677">
    <property type="term" value="F:DNA binding"/>
    <property type="evidence" value="ECO:0007669"/>
    <property type="project" value="UniProtKB-KW"/>
</dbReference>
<dbReference type="Pfam" id="PF17191">
    <property type="entry name" value="RecG_wedge"/>
    <property type="match status" value="1"/>
</dbReference>
<evidence type="ECO:0000256" key="9">
    <source>
        <dbReference type="ARBA" id="ARBA00023172"/>
    </source>
</evidence>
<dbReference type="InterPro" id="IPR045562">
    <property type="entry name" value="RecG_dom3_C"/>
</dbReference>
<dbReference type="SUPFAM" id="SSF50249">
    <property type="entry name" value="Nucleic acid-binding proteins"/>
    <property type="match status" value="1"/>
</dbReference>
<dbReference type="PROSITE" id="PS51194">
    <property type="entry name" value="HELICASE_CTER"/>
    <property type="match status" value="1"/>
</dbReference>
<keyword evidence="5 15" id="KW-0378">Hydrolase</keyword>
<dbReference type="Pfam" id="PF00271">
    <property type="entry name" value="Helicase_C"/>
    <property type="match status" value="1"/>
</dbReference>
<dbReference type="CDD" id="cd18811">
    <property type="entry name" value="SF2_C_RecG"/>
    <property type="match status" value="1"/>
</dbReference>
<keyword evidence="11" id="KW-0413">Isomerase</keyword>
<evidence type="ECO:0000313" key="18">
    <source>
        <dbReference type="EMBL" id="AFZ53556.1"/>
    </source>
</evidence>
<dbReference type="Gene3D" id="3.40.50.300">
    <property type="entry name" value="P-loop containing nucleotide triphosphate hydrolases"/>
    <property type="match status" value="2"/>
</dbReference>
<dbReference type="InterPro" id="IPR012340">
    <property type="entry name" value="NA-bd_OB-fold"/>
</dbReference>
<evidence type="ECO:0000259" key="17">
    <source>
        <dbReference type="PROSITE" id="PS51194"/>
    </source>
</evidence>
<dbReference type="GO" id="GO:0005524">
    <property type="term" value="F:ATP binding"/>
    <property type="evidence" value="ECO:0007669"/>
    <property type="project" value="UniProtKB-KW"/>
</dbReference>
<keyword evidence="7 15" id="KW-0067">ATP-binding</keyword>
<dbReference type="STRING" id="755178.Cyan10605_1445"/>
<dbReference type="GO" id="GO:0016887">
    <property type="term" value="F:ATP hydrolysis activity"/>
    <property type="evidence" value="ECO:0007669"/>
    <property type="project" value="RHEA"/>
</dbReference>
<dbReference type="InterPro" id="IPR014001">
    <property type="entry name" value="Helicase_ATP-bd"/>
</dbReference>
<evidence type="ECO:0000256" key="15">
    <source>
        <dbReference type="RuleBase" id="RU363016"/>
    </source>
</evidence>
<evidence type="ECO:0000256" key="5">
    <source>
        <dbReference type="ARBA" id="ARBA00022801"/>
    </source>
</evidence>
<keyword evidence="4 15" id="KW-0227">DNA damage</keyword>
<reference evidence="19" key="1">
    <citation type="journal article" date="2013" name="Proc. Natl. Acad. Sci. U.S.A.">
        <title>Improving the coverage of the cyanobacterial phylum using diversity-driven genome sequencing.</title>
        <authorList>
            <person name="Shih P.M."/>
            <person name="Wu D."/>
            <person name="Latifi A."/>
            <person name="Axen S.D."/>
            <person name="Fewer D.P."/>
            <person name="Talla E."/>
            <person name="Calteau A."/>
            <person name="Cai F."/>
            <person name="Tandeau de Marsac N."/>
            <person name="Rippka R."/>
            <person name="Herdman M."/>
            <person name="Sivonen K."/>
            <person name="Coursin T."/>
            <person name="Laurent T."/>
            <person name="Goodwin L."/>
            <person name="Nolan M."/>
            <person name="Davenport K.W."/>
            <person name="Han C.S."/>
            <person name="Rubin E.M."/>
            <person name="Eisen J.A."/>
            <person name="Woyke T."/>
            <person name="Gugger M."/>
            <person name="Kerfeld C.A."/>
        </authorList>
    </citation>
    <scope>NUCLEOTIDE SEQUENCE [LARGE SCALE GENOMIC DNA]</scope>
    <source>
        <strain evidence="19">PCC 10605</strain>
    </source>
</reference>
<dbReference type="GO" id="GO:0006310">
    <property type="term" value="P:DNA recombination"/>
    <property type="evidence" value="ECO:0007669"/>
    <property type="project" value="UniProtKB-UniRule"/>
</dbReference>
<keyword evidence="19" id="KW-1185">Reference proteome</keyword>
<evidence type="ECO:0000256" key="7">
    <source>
        <dbReference type="ARBA" id="ARBA00022840"/>
    </source>
</evidence>
<dbReference type="RefSeq" id="WP_015219285.1">
    <property type="nucleotide sequence ID" value="NC_019776.1"/>
</dbReference>
<dbReference type="CDD" id="cd04488">
    <property type="entry name" value="RecG_wedge_OBF"/>
    <property type="match status" value="1"/>
</dbReference>
<evidence type="ECO:0000256" key="1">
    <source>
        <dbReference type="ARBA" id="ARBA00007504"/>
    </source>
</evidence>
<feature type="domain" description="Helicase ATP-binding" evidence="16">
    <location>
        <begin position="417"/>
        <end position="578"/>
    </location>
</feature>
<keyword evidence="9 15" id="KW-0233">DNA recombination</keyword>
<protein>
    <recommendedName>
        <fullName evidence="2 15">ATP-dependent DNA helicase RecG</fullName>
        <ecNumber evidence="13 15">5.6.2.4</ecNumber>
    </recommendedName>
</protein>
<dbReference type="Gene3D" id="2.40.50.140">
    <property type="entry name" value="Nucleic acid-binding proteins"/>
    <property type="match status" value="1"/>
</dbReference>
<dbReference type="Pfam" id="PF19833">
    <property type="entry name" value="RecG_dom3_C"/>
    <property type="match status" value="1"/>
</dbReference>
<dbReference type="Pfam" id="PF00270">
    <property type="entry name" value="DEAD"/>
    <property type="match status" value="1"/>
</dbReference>
<dbReference type="OrthoDB" id="9804325at2"/>
<dbReference type="Proteomes" id="UP000010480">
    <property type="component" value="Chromosome"/>
</dbReference>
<dbReference type="SUPFAM" id="SSF52540">
    <property type="entry name" value="P-loop containing nucleoside triphosphate hydrolases"/>
    <property type="match status" value="2"/>
</dbReference>
<keyword evidence="6 15" id="KW-0347">Helicase</keyword>
<sequence length="828" mass="93534">MSRINPEKFDWERIEKALQVESEYGYKNIQGKLYRFSEFLCLTFGDTPPVTNLLVAFRWQETAKKFARYSHLTILEREDLINQTLNLIGEVKEMIVNKPYYHPVAEEVKSLAVAEVKPPSNTSVAPVTLKLDDPVTLLKAISLRQGELLKKLQIVTIRDLLFYYPRDHIDYGRQVNIKDLVAGETVTIVGKIKKCDCFSSPKNKKLTIFSLIIIDRTGEVKISRFFAGNFYSNRGWQEKMKRQFPRNAIVAASGLVKQNKYGITLENPEFEVLNSQGGNINSLKIGRLLPVYPLTDGIPADVIRNGVMEAMVALPQISDPLPVILKQQYGLMELQEAIARIHYPEDQDQLSHARRRLIFDEFFYLQLGFLQRRQEQKESRIAVSFTPNGRLIEEFNQILPFSLTNAQKRVIEEIIKDLQSPSPMNRLVQGDVGAGKTIVAVFAILTALQSGYQGALMAPTEVLAEQHYRKIVGWFNLLHLPVELLTGSTKTAKRRQIHGQLESGELPLLIGTHALIQDPVQFRNLGLVVIDEQHRFGVQQRAKLLSKGRSPHVLSMTATPIPRTLALTLHGDLDVSQIDELPPGRQPIQTTVLTGKQRPQAYELIKREVAQGRQAYVIFPLIEESEKLDVKAAIAEYEKFSEKIFPNFNVGLLHGRMSSADKDKALNAFRDNETQIIVSTTVIEVGVDVPNATVMLIENAERFGLSQLHQLRGRVGRGSHKSFCLLVTSSKTPDSIQRLNVLEQSQDGFFISEMDLRLRGPGEVLGSRQSGLPDFALASLVEDQEVLVLAREAAEKILLQDKYMQGENSLKDELQRRYQKLIGNEILT</sequence>
<dbReference type="NCBIfam" id="TIGR00643">
    <property type="entry name" value="recG"/>
    <property type="match status" value="1"/>
</dbReference>
<evidence type="ECO:0000256" key="2">
    <source>
        <dbReference type="ARBA" id="ARBA00017846"/>
    </source>
</evidence>
<dbReference type="GO" id="GO:0006281">
    <property type="term" value="P:DNA repair"/>
    <property type="evidence" value="ECO:0007669"/>
    <property type="project" value="UniProtKB-UniRule"/>
</dbReference>
<dbReference type="GO" id="GO:0043138">
    <property type="term" value="F:3'-5' DNA helicase activity"/>
    <property type="evidence" value="ECO:0007669"/>
    <property type="project" value="UniProtKB-EC"/>
</dbReference>
<dbReference type="SMART" id="SM00487">
    <property type="entry name" value="DEXDc"/>
    <property type="match status" value="1"/>
</dbReference>
<dbReference type="KEGG" id="can:Cyan10605_1445"/>
<accession>K9Z2W8</accession>
<gene>
    <name evidence="18" type="ordered locus">Cyan10605_1445</name>
</gene>
<keyword evidence="3 15" id="KW-0547">Nucleotide-binding</keyword>
<organism evidence="18 19">
    <name type="scientific">Cyanobacterium aponinum (strain PCC 10605)</name>
    <dbReference type="NCBI Taxonomy" id="755178"/>
    <lineage>
        <taxon>Bacteria</taxon>
        <taxon>Bacillati</taxon>
        <taxon>Cyanobacteriota</taxon>
        <taxon>Cyanophyceae</taxon>
        <taxon>Oscillatoriophycideae</taxon>
        <taxon>Chroococcales</taxon>
        <taxon>Geminocystaceae</taxon>
        <taxon>Cyanobacterium</taxon>
    </lineage>
</organism>
<feature type="domain" description="Helicase C-terminal" evidence="17">
    <location>
        <begin position="597"/>
        <end position="757"/>
    </location>
</feature>
<evidence type="ECO:0000259" key="16">
    <source>
        <dbReference type="PROSITE" id="PS51192"/>
    </source>
</evidence>
<dbReference type="EMBL" id="CP003947">
    <property type="protein sequence ID" value="AFZ53556.1"/>
    <property type="molecule type" value="Genomic_DNA"/>
</dbReference>
<evidence type="ECO:0000256" key="12">
    <source>
        <dbReference type="ARBA" id="ARBA00034617"/>
    </source>
</evidence>
<evidence type="ECO:0000256" key="13">
    <source>
        <dbReference type="ARBA" id="ARBA00034808"/>
    </source>
</evidence>
<evidence type="ECO:0000256" key="6">
    <source>
        <dbReference type="ARBA" id="ARBA00022806"/>
    </source>
</evidence>
<dbReference type="InterPro" id="IPR011545">
    <property type="entry name" value="DEAD/DEAH_box_helicase_dom"/>
</dbReference>
<dbReference type="InterPro" id="IPR004609">
    <property type="entry name" value="ATP-dep_DNA_helicase_RecG"/>
</dbReference>
<dbReference type="HOGENOM" id="CLU_005122_7_1_3"/>
<proteinExistence type="inferred from homology"/>
<comment type="function">
    <text evidence="15">Plays a critical role in recombination and DNA repair. Helps process Holliday junction intermediates to mature products by catalyzing branch migration. Has replication fork regression activity, unwinds stalled or blocked replication forks to make a HJ that can be resolved. Has a DNA unwinding activity characteristic of a DNA helicase with 3'-5' polarity.</text>
</comment>
<dbReference type="InterPro" id="IPR033454">
    <property type="entry name" value="RecG_wedge"/>
</dbReference>